<dbReference type="AlphaFoldDB" id="A0A5B7IRK1"/>
<feature type="transmembrane region" description="Helical" evidence="7">
    <location>
        <begin position="20"/>
        <end position="41"/>
    </location>
</feature>
<dbReference type="GO" id="GO:0008270">
    <property type="term" value="F:zinc ion binding"/>
    <property type="evidence" value="ECO:0007669"/>
    <property type="project" value="UniProtKB-KW"/>
</dbReference>
<evidence type="ECO:0000256" key="6">
    <source>
        <dbReference type="ARBA" id="ARBA00023163"/>
    </source>
</evidence>
<keyword evidence="5" id="KW-0805">Transcription regulation</keyword>
<gene>
    <name evidence="9" type="primary">Su(z)12</name>
    <name evidence="9" type="ORF">E2C01_083098</name>
</gene>
<dbReference type="OrthoDB" id="166746at2759"/>
<feature type="domain" description="Polycomb protein VEFS-Box" evidence="8">
    <location>
        <begin position="1"/>
        <end position="34"/>
    </location>
</feature>
<keyword evidence="4" id="KW-0862">Zinc</keyword>
<keyword evidence="2" id="KW-0479">Metal-binding</keyword>
<comment type="similarity">
    <text evidence="1">Belongs to the VEFS (VRN2-EMF2-FIS2-SU(Z)12) family.</text>
</comment>
<proteinExistence type="inferred from homology"/>
<evidence type="ECO:0000313" key="10">
    <source>
        <dbReference type="Proteomes" id="UP000324222"/>
    </source>
</evidence>
<evidence type="ECO:0000259" key="8">
    <source>
        <dbReference type="Pfam" id="PF09733"/>
    </source>
</evidence>
<organism evidence="9 10">
    <name type="scientific">Portunus trituberculatus</name>
    <name type="common">Swimming crab</name>
    <name type="synonym">Neptunus trituberculatus</name>
    <dbReference type="NCBI Taxonomy" id="210409"/>
    <lineage>
        <taxon>Eukaryota</taxon>
        <taxon>Metazoa</taxon>
        <taxon>Ecdysozoa</taxon>
        <taxon>Arthropoda</taxon>
        <taxon>Crustacea</taxon>
        <taxon>Multicrustacea</taxon>
        <taxon>Malacostraca</taxon>
        <taxon>Eumalacostraca</taxon>
        <taxon>Eucarida</taxon>
        <taxon>Decapoda</taxon>
        <taxon>Pleocyemata</taxon>
        <taxon>Brachyura</taxon>
        <taxon>Eubrachyura</taxon>
        <taxon>Portunoidea</taxon>
        <taxon>Portunidae</taxon>
        <taxon>Portuninae</taxon>
        <taxon>Portunus</taxon>
    </lineage>
</organism>
<keyword evidence="7" id="KW-1133">Transmembrane helix</keyword>
<dbReference type="EMBL" id="VSRR010077005">
    <property type="protein sequence ID" value="MPC88201.1"/>
    <property type="molecule type" value="Genomic_DNA"/>
</dbReference>
<keyword evidence="3" id="KW-0863">Zinc-finger</keyword>
<evidence type="ECO:0000256" key="7">
    <source>
        <dbReference type="SAM" id="Phobius"/>
    </source>
</evidence>
<comment type="caution">
    <text evidence="9">The sequence shown here is derived from an EMBL/GenBank/DDBJ whole genome shotgun (WGS) entry which is preliminary data.</text>
</comment>
<evidence type="ECO:0000256" key="3">
    <source>
        <dbReference type="ARBA" id="ARBA00022771"/>
    </source>
</evidence>
<evidence type="ECO:0000256" key="1">
    <source>
        <dbReference type="ARBA" id="ARBA00007416"/>
    </source>
</evidence>
<evidence type="ECO:0000256" key="5">
    <source>
        <dbReference type="ARBA" id="ARBA00023015"/>
    </source>
</evidence>
<evidence type="ECO:0000313" key="9">
    <source>
        <dbReference type="EMBL" id="MPC88201.1"/>
    </source>
</evidence>
<protein>
    <submittedName>
        <fullName evidence="9">Polycomb protein Su(Z)12</fullName>
    </submittedName>
</protein>
<evidence type="ECO:0000256" key="4">
    <source>
        <dbReference type="ARBA" id="ARBA00022833"/>
    </source>
</evidence>
<reference evidence="9 10" key="1">
    <citation type="submission" date="2019-05" db="EMBL/GenBank/DDBJ databases">
        <title>Another draft genome of Portunus trituberculatus and its Hox gene families provides insights of decapod evolution.</title>
        <authorList>
            <person name="Jeong J.-H."/>
            <person name="Song I."/>
            <person name="Kim S."/>
            <person name="Choi T."/>
            <person name="Kim D."/>
            <person name="Ryu S."/>
            <person name="Kim W."/>
        </authorList>
    </citation>
    <scope>NUCLEOTIDE SEQUENCE [LARGE SCALE GENOMIC DNA]</scope>
    <source>
        <tissue evidence="9">Muscle</tissue>
    </source>
</reference>
<dbReference type="Pfam" id="PF09733">
    <property type="entry name" value="VEFS-Box"/>
    <property type="match status" value="1"/>
</dbReference>
<keyword evidence="10" id="KW-1185">Reference proteome</keyword>
<keyword evidence="6" id="KW-0804">Transcription</keyword>
<sequence>MFLETHGAELLRKNLYRNFVLHMISLHDFGLIGTGVVYRCVLQLQGM</sequence>
<dbReference type="InterPro" id="IPR019135">
    <property type="entry name" value="Polycomb_protein_VEFS-Box"/>
</dbReference>
<name>A0A5B7IRK1_PORTR</name>
<evidence type="ECO:0000256" key="2">
    <source>
        <dbReference type="ARBA" id="ARBA00022723"/>
    </source>
</evidence>
<keyword evidence="7" id="KW-0812">Transmembrane</keyword>
<accession>A0A5B7IRK1</accession>
<keyword evidence="7" id="KW-0472">Membrane</keyword>
<dbReference type="Proteomes" id="UP000324222">
    <property type="component" value="Unassembled WGS sequence"/>
</dbReference>